<name>A0A0P1IN10_9RHOB</name>
<dbReference type="AlphaFoldDB" id="A0A0P1IN10"/>
<dbReference type="RefSeq" id="WP_058314031.1">
    <property type="nucleotide sequence ID" value="NZ_CYTO01000024.1"/>
</dbReference>
<protein>
    <recommendedName>
        <fullName evidence="3">Lipoprotein</fullName>
    </recommendedName>
</protein>
<accession>A0A0P1IN10</accession>
<dbReference type="EMBL" id="CYUE01000006">
    <property type="protein sequence ID" value="CUK25020.1"/>
    <property type="molecule type" value="Genomic_DNA"/>
</dbReference>
<dbReference type="STRING" id="1715691.TA5113_02459"/>
<dbReference type="OrthoDB" id="7860354at2"/>
<dbReference type="Proteomes" id="UP000051184">
    <property type="component" value="Unassembled WGS sequence"/>
</dbReference>
<keyword evidence="2" id="KW-1185">Reference proteome</keyword>
<proteinExistence type="predicted"/>
<reference evidence="2" key="1">
    <citation type="submission" date="2015-09" db="EMBL/GenBank/DDBJ databases">
        <authorList>
            <person name="Rodrigo-Torres Lidia"/>
            <person name="Arahal R.David."/>
        </authorList>
    </citation>
    <scope>NUCLEOTIDE SEQUENCE [LARGE SCALE GENOMIC DNA]</scope>
    <source>
        <strain evidence="2">CECT 5114</strain>
    </source>
</reference>
<evidence type="ECO:0000313" key="2">
    <source>
        <dbReference type="Proteomes" id="UP000051184"/>
    </source>
</evidence>
<organism evidence="1 2">
    <name type="scientific">Cognatishimia activa</name>
    <dbReference type="NCBI Taxonomy" id="1715691"/>
    <lineage>
        <taxon>Bacteria</taxon>
        <taxon>Pseudomonadati</taxon>
        <taxon>Pseudomonadota</taxon>
        <taxon>Alphaproteobacteria</taxon>
        <taxon>Rhodobacterales</taxon>
        <taxon>Paracoccaceae</taxon>
        <taxon>Cognatishimia</taxon>
    </lineage>
</organism>
<evidence type="ECO:0008006" key="3">
    <source>
        <dbReference type="Google" id="ProtNLM"/>
    </source>
</evidence>
<sequence length="111" mass="12124">MIYKSIFATSIALLLLQACQPIEPAVKADEPTTFYYTEANLSGLRPVRPYPNAGDVCELLGESKNTAVLRIDDADLIACPKHEKGAIADRKREGARVVGNAKHWVILSVQS</sequence>
<evidence type="ECO:0000313" key="1">
    <source>
        <dbReference type="EMBL" id="CUK25020.1"/>
    </source>
</evidence>
<dbReference type="PROSITE" id="PS51257">
    <property type="entry name" value="PROKAR_LIPOPROTEIN"/>
    <property type="match status" value="1"/>
</dbReference>
<gene>
    <name evidence="1" type="ORF">TA5114_00810</name>
</gene>